<dbReference type="CDD" id="cd21039">
    <property type="entry name" value="NURR"/>
    <property type="match status" value="1"/>
</dbReference>
<dbReference type="EMBL" id="BRYB01000823">
    <property type="protein sequence ID" value="GMI38417.1"/>
    <property type="molecule type" value="Genomic_DNA"/>
</dbReference>
<protein>
    <submittedName>
        <fullName evidence="1">Uncharacterized protein</fullName>
    </submittedName>
</protein>
<keyword evidence="2" id="KW-1185">Reference proteome</keyword>
<gene>
    <name evidence="1" type="ORF">TeGR_g2276</name>
</gene>
<dbReference type="Proteomes" id="UP001165060">
    <property type="component" value="Unassembled WGS sequence"/>
</dbReference>
<proteinExistence type="predicted"/>
<reference evidence="1 2" key="1">
    <citation type="journal article" date="2023" name="Commun. Biol.">
        <title>Genome analysis of Parmales, the sister group of diatoms, reveals the evolutionary specialization of diatoms from phago-mixotrophs to photoautotrophs.</title>
        <authorList>
            <person name="Ban H."/>
            <person name="Sato S."/>
            <person name="Yoshikawa S."/>
            <person name="Yamada K."/>
            <person name="Nakamura Y."/>
            <person name="Ichinomiya M."/>
            <person name="Sato N."/>
            <person name="Blanc-Mathieu R."/>
            <person name="Endo H."/>
            <person name="Kuwata A."/>
            <person name="Ogata H."/>
        </authorList>
    </citation>
    <scope>NUCLEOTIDE SEQUENCE [LARGE SCALE GENOMIC DNA]</scope>
</reference>
<evidence type="ECO:0000313" key="1">
    <source>
        <dbReference type="EMBL" id="GMI38417.1"/>
    </source>
</evidence>
<sequence>MFGVGITPSAHSKLEEVLAYGRLERSVFDAKVMERILDLTENQFGCACDEMVQALTGGRTTVKSPAGYFIGIMSKYLKGDRDHVIDSITGAIMNPPVRAQQQPPAAAAADPWAQQQGYAGYGQSWGGGYEQGQYAQYYAQQQQ</sequence>
<accession>A0ABQ6N1H9</accession>
<evidence type="ECO:0000313" key="2">
    <source>
        <dbReference type="Proteomes" id="UP001165060"/>
    </source>
</evidence>
<organism evidence="1 2">
    <name type="scientific">Tetraparma gracilis</name>
    <dbReference type="NCBI Taxonomy" id="2962635"/>
    <lineage>
        <taxon>Eukaryota</taxon>
        <taxon>Sar</taxon>
        <taxon>Stramenopiles</taxon>
        <taxon>Ochrophyta</taxon>
        <taxon>Bolidophyceae</taxon>
        <taxon>Parmales</taxon>
        <taxon>Triparmaceae</taxon>
        <taxon>Tetraparma</taxon>
    </lineage>
</organism>
<name>A0ABQ6N1H9_9STRA</name>
<comment type="caution">
    <text evidence="1">The sequence shown here is derived from an EMBL/GenBank/DDBJ whole genome shotgun (WGS) entry which is preliminary data.</text>
</comment>